<dbReference type="AlphaFoldDB" id="A0A915IQY6"/>
<accession>A0A915IQY6</accession>
<name>A0A915IQY6_ROMCU</name>
<proteinExistence type="predicted"/>
<keyword evidence="1" id="KW-1185">Reference proteome</keyword>
<evidence type="ECO:0000313" key="1">
    <source>
        <dbReference type="Proteomes" id="UP000887565"/>
    </source>
</evidence>
<reference evidence="2" key="1">
    <citation type="submission" date="2022-11" db="UniProtKB">
        <authorList>
            <consortium name="WormBaseParasite"/>
        </authorList>
    </citation>
    <scope>IDENTIFICATION</scope>
</reference>
<evidence type="ECO:0000313" key="2">
    <source>
        <dbReference type="WBParaSite" id="nRc.2.0.1.t16280-RA"/>
    </source>
</evidence>
<organism evidence="1 2">
    <name type="scientific">Romanomermis culicivorax</name>
    <name type="common">Nematode worm</name>
    <dbReference type="NCBI Taxonomy" id="13658"/>
    <lineage>
        <taxon>Eukaryota</taxon>
        <taxon>Metazoa</taxon>
        <taxon>Ecdysozoa</taxon>
        <taxon>Nematoda</taxon>
        <taxon>Enoplea</taxon>
        <taxon>Dorylaimia</taxon>
        <taxon>Mermithida</taxon>
        <taxon>Mermithoidea</taxon>
        <taxon>Mermithidae</taxon>
        <taxon>Romanomermis</taxon>
    </lineage>
</organism>
<protein>
    <submittedName>
        <fullName evidence="2">Uncharacterized protein</fullName>
    </submittedName>
</protein>
<dbReference type="Proteomes" id="UP000887565">
    <property type="component" value="Unplaced"/>
</dbReference>
<dbReference type="WBParaSite" id="nRc.2.0.1.t16280-RA">
    <property type="protein sequence ID" value="nRc.2.0.1.t16280-RA"/>
    <property type="gene ID" value="nRc.2.0.1.g16280"/>
</dbReference>
<sequence>MEAQKKDDGIWLSGSNFMDGMTTHITVETQDLKLPELGIDGRYPTMNQMLVKQADFPAITICNQLTAKWVTGCEIPASGYFWWYFSLFKKPEGGIWNKKLDESLLTLDCAQILMDGILDQLQATCLIWICFAHQRALCFQNLIAFVKKHELCI</sequence>